<dbReference type="GO" id="GO:0003676">
    <property type="term" value="F:nucleic acid binding"/>
    <property type="evidence" value="ECO:0007669"/>
    <property type="project" value="InterPro"/>
</dbReference>
<reference evidence="6 7" key="1">
    <citation type="journal article" date="2018" name="Evol. Lett.">
        <title>Horizontal gene cluster transfer increased hallucinogenic mushroom diversity.</title>
        <authorList>
            <person name="Reynolds H.T."/>
            <person name="Vijayakumar V."/>
            <person name="Gluck-Thaler E."/>
            <person name="Korotkin H.B."/>
            <person name="Matheny P.B."/>
            <person name="Slot J.C."/>
        </authorList>
    </citation>
    <scope>NUCLEOTIDE SEQUENCE [LARGE SCALE GENOMIC DNA]</scope>
    <source>
        <strain evidence="6 7">2629</strain>
    </source>
</reference>
<evidence type="ECO:0000313" key="6">
    <source>
        <dbReference type="EMBL" id="PPQ63544.1"/>
    </source>
</evidence>
<evidence type="ECO:0000256" key="2">
    <source>
        <dbReference type="ARBA" id="ARBA00022490"/>
    </source>
</evidence>
<dbReference type="Pfam" id="PF10237">
    <property type="entry name" value="N6-adenineMlase"/>
    <property type="match status" value="1"/>
</dbReference>
<dbReference type="InterPro" id="IPR019369">
    <property type="entry name" value="Efm5/EEF1AKMT1"/>
</dbReference>
<dbReference type="InterPro" id="IPR002052">
    <property type="entry name" value="DNA_methylase_N6_adenine_CS"/>
</dbReference>
<keyword evidence="4" id="KW-0808">Transferase</keyword>
<sequence>MTQDQLPESPRSVLTDLSGSPPKLDPDTMALLDSFFKEKAEEERRFAEIAAERAALAAARADEMKPIISPEEFRLAFGEQWQLSQFWYSDAFAERLASALNGLCEPSTKIAFLCCPTAFVGFQHFHPHANAMLMEYDERFAVLSPQQFVHYDLNEPDVFPEDLRESFDIIVADPPYLNEKTNVKLKTTVDQIIKPATGKLVMITSTIVEKIIQNLYGESPIGHLKRTAIEVEHANQLGNDFAVWGSWDGAEDFGKQ</sequence>
<dbReference type="Gene3D" id="3.40.50.150">
    <property type="entry name" value="Vaccinia Virus protein VP39"/>
    <property type="match status" value="1"/>
</dbReference>
<evidence type="ECO:0000256" key="1">
    <source>
        <dbReference type="ARBA" id="ARBA00004496"/>
    </source>
</evidence>
<dbReference type="PANTHER" id="PTHR13200">
    <property type="entry name" value="EEF1A LYSINE METHYLTRANSFERASE 1"/>
    <property type="match status" value="1"/>
</dbReference>
<dbReference type="EMBL" id="NHTK01006119">
    <property type="protein sequence ID" value="PPQ63544.1"/>
    <property type="molecule type" value="Genomic_DNA"/>
</dbReference>
<gene>
    <name evidence="6" type="ORF">CVT24_004774</name>
</gene>
<organism evidence="6 7">
    <name type="scientific">Panaeolus cyanescens</name>
    <dbReference type="NCBI Taxonomy" id="181874"/>
    <lineage>
        <taxon>Eukaryota</taxon>
        <taxon>Fungi</taxon>
        <taxon>Dikarya</taxon>
        <taxon>Basidiomycota</taxon>
        <taxon>Agaricomycotina</taxon>
        <taxon>Agaricomycetes</taxon>
        <taxon>Agaricomycetidae</taxon>
        <taxon>Agaricales</taxon>
        <taxon>Agaricineae</taxon>
        <taxon>Galeropsidaceae</taxon>
        <taxon>Panaeolus</taxon>
    </lineage>
</organism>
<dbReference type="AlphaFoldDB" id="A0A409V9U2"/>
<name>A0A409V9U2_9AGAR</name>
<comment type="caution">
    <text evidence="6">The sequence shown here is derived from an EMBL/GenBank/DDBJ whole genome shotgun (WGS) entry which is preliminary data.</text>
</comment>
<protein>
    <recommendedName>
        <fullName evidence="8">Protein-lysine N-methyltransferase EFM5</fullName>
    </recommendedName>
</protein>
<dbReference type="OrthoDB" id="206354at2759"/>
<dbReference type="InterPro" id="IPR029063">
    <property type="entry name" value="SAM-dependent_MTases_sf"/>
</dbReference>
<keyword evidence="7" id="KW-1185">Reference proteome</keyword>
<evidence type="ECO:0008006" key="8">
    <source>
        <dbReference type="Google" id="ProtNLM"/>
    </source>
</evidence>
<dbReference type="STRING" id="181874.A0A409V9U2"/>
<keyword evidence="2" id="KW-0963">Cytoplasm</keyword>
<feature type="region of interest" description="Disordered" evidence="5">
    <location>
        <begin position="1"/>
        <end position="26"/>
    </location>
</feature>
<evidence type="ECO:0000256" key="4">
    <source>
        <dbReference type="ARBA" id="ARBA00022679"/>
    </source>
</evidence>
<dbReference type="PANTHER" id="PTHR13200:SF0">
    <property type="entry name" value="EEF1A LYSINE METHYLTRANSFERASE 1"/>
    <property type="match status" value="1"/>
</dbReference>
<accession>A0A409V9U2</accession>
<dbReference type="GO" id="GO:0005737">
    <property type="term" value="C:cytoplasm"/>
    <property type="evidence" value="ECO:0007669"/>
    <property type="project" value="UniProtKB-SubCell"/>
</dbReference>
<dbReference type="Proteomes" id="UP000284842">
    <property type="component" value="Unassembled WGS sequence"/>
</dbReference>
<dbReference type="GO" id="GO:0032259">
    <property type="term" value="P:methylation"/>
    <property type="evidence" value="ECO:0007669"/>
    <property type="project" value="UniProtKB-KW"/>
</dbReference>
<dbReference type="InParanoid" id="A0A409V9U2"/>
<evidence type="ECO:0000256" key="5">
    <source>
        <dbReference type="SAM" id="MobiDB-lite"/>
    </source>
</evidence>
<dbReference type="GO" id="GO:0016279">
    <property type="term" value="F:protein-lysine N-methyltransferase activity"/>
    <property type="evidence" value="ECO:0007669"/>
    <property type="project" value="InterPro"/>
</dbReference>
<dbReference type="SUPFAM" id="SSF53335">
    <property type="entry name" value="S-adenosyl-L-methionine-dependent methyltransferases"/>
    <property type="match status" value="1"/>
</dbReference>
<keyword evidence="3" id="KW-0489">Methyltransferase</keyword>
<comment type="subcellular location">
    <subcellularLocation>
        <location evidence="1">Cytoplasm</location>
    </subcellularLocation>
</comment>
<evidence type="ECO:0000313" key="7">
    <source>
        <dbReference type="Proteomes" id="UP000284842"/>
    </source>
</evidence>
<dbReference type="PROSITE" id="PS00092">
    <property type="entry name" value="N6_MTASE"/>
    <property type="match status" value="1"/>
</dbReference>
<evidence type="ECO:0000256" key="3">
    <source>
        <dbReference type="ARBA" id="ARBA00022603"/>
    </source>
</evidence>
<proteinExistence type="predicted"/>
<dbReference type="InterPro" id="IPR041370">
    <property type="entry name" value="Mlase_EEF1AKMT1/ZCCHC4"/>
</dbReference>